<keyword evidence="10" id="KW-1185">Reference proteome</keyword>
<organism evidence="9 10">
    <name type="scientific">Tetragonisca angustula</name>
    <dbReference type="NCBI Taxonomy" id="166442"/>
    <lineage>
        <taxon>Eukaryota</taxon>
        <taxon>Metazoa</taxon>
        <taxon>Ecdysozoa</taxon>
        <taxon>Arthropoda</taxon>
        <taxon>Hexapoda</taxon>
        <taxon>Insecta</taxon>
        <taxon>Pterygota</taxon>
        <taxon>Neoptera</taxon>
        <taxon>Endopterygota</taxon>
        <taxon>Hymenoptera</taxon>
        <taxon>Apocrita</taxon>
        <taxon>Aculeata</taxon>
        <taxon>Apoidea</taxon>
        <taxon>Anthophila</taxon>
        <taxon>Apidae</taxon>
        <taxon>Tetragonisca</taxon>
    </lineage>
</organism>
<keyword evidence="5" id="KW-0722">Serine protease inhibitor</keyword>
<feature type="domain" description="TIL" evidence="8">
    <location>
        <begin position="23"/>
        <end position="76"/>
    </location>
</feature>
<dbReference type="Pfam" id="PF01826">
    <property type="entry name" value="TIL"/>
    <property type="match status" value="1"/>
</dbReference>
<dbReference type="AlphaFoldDB" id="A0AAW0ZRA3"/>
<evidence type="ECO:0000259" key="8">
    <source>
        <dbReference type="Pfam" id="PF01826"/>
    </source>
</evidence>
<comment type="similarity">
    <text evidence="2">Belongs to the serine protease inhibitor-like (TIL domain-containing) family.</text>
</comment>
<accession>A0AAW0ZRA3</accession>
<reference evidence="9 10" key="1">
    <citation type="submission" date="2024-05" db="EMBL/GenBank/DDBJ databases">
        <title>The nuclear and mitochondrial genome assemblies of Tetragonisca angustula (Apidae: Meliponini), a tiny yet remarkable pollinator in the Neotropics.</title>
        <authorList>
            <person name="Ferrari R."/>
            <person name="Ricardo P.C."/>
            <person name="Dias F.C."/>
            <person name="Araujo N.S."/>
            <person name="Soares D.O."/>
            <person name="Zhou Q.-S."/>
            <person name="Zhu C.-D."/>
            <person name="Coutinho L."/>
            <person name="Airas M.C."/>
            <person name="Batista T.M."/>
        </authorList>
    </citation>
    <scope>NUCLEOTIDE SEQUENCE [LARGE SCALE GENOMIC DNA]</scope>
    <source>
        <strain evidence="9">ASF017062</strain>
        <tissue evidence="9">Abdomen</tissue>
    </source>
</reference>
<proteinExistence type="inferred from homology"/>
<dbReference type="InterPro" id="IPR051368">
    <property type="entry name" value="SerProtInhib-TIL_Domain"/>
</dbReference>
<evidence type="ECO:0000256" key="6">
    <source>
        <dbReference type="ARBA" id="ARBA00023157"/>
    </source>
</evidence>
<evidence type="ECO:0000256" key="3">
    <source>
        <dbReference type="ARBA" id="ARBA00022525"/>
    </source>
</evidence>
<evidence type="ECO:0000313" key="10">
    <source>
        <dbReference type="Proteomes" id="UP001432146"/>
    </source>
</evidence>
<dbReference type="CDD" id="cd19941">
    <property type="entry name" value="TIL"/>
    <property type="match status" value="1"/>
</dbReference>
<dbReference type="InterPro" id="IPR002919">
    <property type="entry name" value="TIL_dom"/>
</dbReference>
<evidence type="ECO:0000256" key="5">
    <source>
        <dbReference type="ARBA" id="ARBA00022900"/>
    </source>
</evidence>
<comment type="subcellular location">
    <subcellularLocation>
        <location evidence="1">Secreted</location>
    </subcellularLocation>
</comment>
<dbReference type="EMBL" id="JAWNGG020000133">
    <property type="protein sequence ID" value="KAK9300096.1"/>
    <property type="molecule type" value="Genomic_DNA"/>
</dbReference>
<evidence type="ECO:0000256" key="4">
    <source>
        <dbReference type="ARBA" id="ARBA00022690"/>
    </source>
</evidence>
<evidence type="ECO:0000313" key="9">
    <source>
        <dbReference type="EMBL" id="KAK9300096.1"/>
    </source>
</evidence>
<dbReference type="Gene3D" id="2.10.25.10">
    <property type="entry name" value="Laminin"/>
    <property type="match status" value="1"/>
</dbReference>
<dbReference type="PANTHER" id="PTHR23259">
    <property type="entry name" value="RIDDLE"/>
    <property type="match status" value="1"/>
</dbReference>
<sequence length="76" mass="8220">MSRLVFAFLVIMAVFSTSFGQQCGLNEEFKSCGTACEPSCDKPRADFCTMQCVIGCQCKSGYLRNGKGTCVAPENC</sequence>
<dbReference type="GO" id="GO:0005576">
    <property type="term" value="C:extracellular region"/>
    <property type="evidence" value="ECO:0007669"/>
    <property type="project" value="UniProtKB-SubCell"/>
</dbReference>
<dbReference type="Proteomes" id="UP001432146">
    <property type="component" value="Unassembled WGS sequence"/>
</dbReference>
<gene>
    <name evidence="9" type="ORF">QLX08_007089</name>
</gene>
<name>A0AAW0ZRA3_9HYME</name>
<dbReference type="PANTHER" id="PTHR23259:SF70">
    <property type="entry name" value="ACCESSORY GLAND PROTEIN ACP62F-RELATED"/>
    <property type="match status" value="1"/>
</dbReference>
<keyword evidence="7" id="KW-0732">Signal</keyword>
<dbReference type="SUPFAM" id="SSF57567">
    <property type="entry name" value="Serine protease inhibitors"/>
    <property type="match status" value="1"/>
</dbReference>
<protein>
    <recommendedName>
        <fullName evidence="8">TIL domain-containing protein</fullName>
    </recommendedName>
</protein>
<feature type="signal peptide" evidence="7">
    <location>
        <begin position="1"/>
        <end position="20"/>
    </location>
</feature>
<keyword evidence="4" id="KW-0646">Protease inhibitor</keyword>
<feature type="chain" id="PRO_5043844573" description="TIL domain-containing protein" evidence="7">
    <location>
        <begin position="21"/>
        <end position="76"/>
    </location>
</feature>
<evidence type="ECO:0000256" key="7">
    <source>
        <dbReference type="SAM" id="SignalP"/>
    </source>
</evidence>
<dbReference type="GO" id="GO:0004867">
    <property type="term" value="F:serine-type endopeptidase inhibitor activity"/>
    <property type="evidence" value="ECO:0007669"/>
    <property type="project" value="UniProtKB-KW"/>
</dbReference>
<keyword evidence="6" id="KW-1015">Disulfide bond</keyword>
<evidence type="ECO:0000256" key="2">
    <source>
        <dbReference type="ARBA" id="ARBA00007611"/>
    </source>
</evidence>
<comment type="caution">
    <text evidence="9">The sequence shown here is derived from an EMBL/GenBank/DDBJ whole genome shotgun (WGS) entry which is preliminary data.</text>
</comment>
<dbReference type="InterPro" id="IPR036084">
    <property type="entry name" value="Ser_inhib-like_sf"/>
</dbReference>
<evidence type="ECO:0000256" key="1">
    <source>
        <dbReference type="ARBA" id="ARBA00004613"/>
    </source>
</evidence>
<keyword evidence="3" id="KW-0964">Secreted</keyword>
<dbReference type="FunFam" id="2.10.25.10:FF:000055">
    <property type="entry name" value="alpha-tectorin isoform X1"/>
    <property type="match status" value="1"/>
</dbReference>